<feature type="transmembrane region" description="Helical" evidence="1">
    <location>
        <begin position="34"/>
        <end position="53"/>
    </location>
</feature>
<dbReference type="EMBL" id="JAGGKC010000011">
    <property type="protein sequence ID" value="MBP1919051.1"/>
    <property type="molecule type" value="Genomic_DNA"/>
</dbReference>
<keyword evidence="3" id="KW-1185">Reference proteome</keyword>
<evidence type="ECO:0000313" key="2">
    <source>
        <dbReference type="EMBL" id="MBP1919051.1"/>
    </source>
</evidence>
<comment type="caution">
    <text evidence="2">The sequence shown here is derived from an EMBL/GenBank/DDBJ whole genome shotgun (WGS) entry which is preliminary data.</text>
</comment>
<dbReference type="Proteomes" id="UP001519271">
    <property type="component" value="Unassembled WGS sequence"/>
</dbReference>
<organism evidence="2 3">
    <name type="scientific">Youngiibacter multivorans</name>
    <dbReference type="NCBI Taxonomy" id="937251"/>
    <lineage>
        <taxon>Bacteria</taxon>
        <taxon>Bacillati</taxon>
        <taxon>Bacillota</taxon>
        <taxon>Clostridia</taxon>
        <taxon>Eubacteriales</taxon>
        <taxon>Clostridiaceae</taxon>
        <taxon>Youngiibacter</taxon>
    </lineage>
</organism>
<protein>
    <submittedName>
        <fullName evidence="2">Uncharacterized protein</fullName>
    </submittedName>
</protein>
<accession>A0ABS4G3D5</accession>
<gene>
    <name evidence="2" type="ORF">J2Z34_001538</name>
</gene>
<keyword evidence="1" id="KW-1133">Transmembrane helix</keyword>
<proteinExistence type="predicted"/>
<sequence length="54" mass="6150">MSRIGLVLFTTAIPMLLVFNPLMDLRIEIETALYLLWVVIVIGIAPLFVKYSIK</sequence>
<evidence type="ECO:0000256" key="1">
    <source>
        <dbReference type="SAM" id="Phobius"/>
    </source>
</evidence>
<keyword evidence="1" id="KW-0472">Membrane</keyword>
<reference evidence="2 3" key="1">
    <citation type="submission" date="2021-03" db="EMBL/GenBank/DDBJ databases">
        <title>Genomic Encyclopedia of Type Strains, Phase IV (KMG-IV): sequencing the most valuable type-strain genomes for metagenomic binning, comparative biology and taxonomic classification.</title>
        <authorList>
            <person name="Goeker M."/>
        </authorList>
    </citation>
    <scope>NUCLEOTIDE SEQUENCE [LARGE SCALE GENOMIC DNA]</scope>
    <source>
        <strain evidence="2 3">DSM 6139</strain>
    </source>
</reference>
<keyword evidence="1" id="KW-0812">Transmembrane</keyword>
<name>A0ABS4G3D5_9CLOT</name>
<evidence type="ECO:0000313" key="3">
    <source>
        <dbReference type="Proteomes" id="UP001519271"/>
    </source>
</evidence>